<sequence length="81" mass="9843">MAHILHKWTVATVQVVYYIPDYLHIVNEFVWQTEDQIPEFPRITKFLNYWDKNIDGPIKEVYIYDQGQSEVRVVDRKFKLN</sequence>
<reference evidence="1 2" key="1">
    <citation type="journal article" date="2019" name="Environ. Microbiol.">
        <title>Genomics insights into ecotype formation of ammonia-oxidizing archaea in the deep ocean.</title>
        <authorList>
            <person name="Wang Y."/>
            <person name="Huang J.M."/>
            <person name="Cui G.J."/>
            <person name="Nunoura T."/>
            <person name="Takaki Y."/>
            <person name="Li W.L."/>
            <person name="Li J."/>
            <person name="Gao Z.M."/>
            <person name="Takai K."/>
            <person name="Zhang A.Q."/>
            <person name="Stepanauskas R."/>
        </authorList>
    </citation>
    <scope>NUCLEOTIDE SEQUENCE [LARGE SCALE GENOMIC DNA]</scope>
    <source>
        <strain evidence="1 2">L15a</strain>
    </source>
</reference>
<evidence type="ECO:0000313" key="2">
    <source>
        <dbReference type="Proteomes" id="UP000575480"/>
    </source>
</evidence>
<dbReference type="EMBL" id="JACATH010000017">
    <property type="protein sequence ID" value="NWJ57824.1"/>
    <property type="molecule type" value="Genomic_DNA"/>
</dbReference>
<evidence type="ECO:0000313" key="1">
    <source>
        <dbReference type="EMBL" id="NWJ57824.1"/>
    </source>
</evidence>
<gene>
    <name evidence="1" type="ORF">HX858_08805</name>
</gene>
<proteinExistence type="predicted"/>
<comment type="caution">
    <text evidence="1">The sequence shown here is derived from an EMBL/GenBank/DDBJ whole genome shotgun (WGS) entry which is preliminary data.</text>
</comment>
<accession>A0A7K4MX55</accession>
<dbReference type="Proteomes" id="UP000575480">
    <property type="component" value="Unassembled WGS sequence"/>
</dbReference>
<protein>
    <submittedName>
        <fullName evidence="1">Aspartate-semialdehyde dehydrogenase</fullName>
    </submittedName>
</protein>
<dbReference type="AlphaFoldDB" id="A0A7K4MX55"/>
<dbReference type="InterPro" id="IPR009354">
    <property type="entry name" value="Usg"/>
</dbReference>
<organism evidence="1 2">
    <name type="scientific">Marine Group I thaumarchaeote</name>
    <dbReference type="NCBI Taxonomy" id="2511932"/>
    <lineage>
        <taxon>Archaea</taxon>
        <taxon>Nitrososphaerota</taxon>
        <taxon>Marine Group I</taxon>
    </lineage>
</organism>
<dbReference type="Pfam" id="PF06233">
    <property type="entry name" value="Usg"/>
    <property type="match status" value="1"/>
</dbReference>
<name>A0A7K4MX55_9ARCH</name>